<dbReference type="InterPro" id="IPR036425">
    <property type="entry name" value="MoaB/Mog-like_dom_sf"/>
</dbReference>
<comment type="caution">
    <text evidence="4">The sequence shown here is derived from an EMBL/GenBank/DDBJ whole genome shotgun (WGS) entry which is preliminary data.</text>
</comment>
<proteinExistence type="inferred from homology"/>
<dbReference type="Gene3D" id="3.40.980.10">
    <property type="entry name" value="MoaB/Mog-like domain"/>
    <property type="match status" value="1"/>
</dbReference>
<dbReference type="InterPro" id="IPR012245">
    <property type="entry name" value="MoaB"/>
</dbReference>
<dbReference type="OrthoDB" id="9784492at2"/>
<dbReference type="SMART" id="SM00852">
    <property type="entry name" value="MoCF_biosynth"/>
    <property type="match status" value="1"/>
</dbReference>
<comment type="similarity">
    <text evidence="2">Belongs to the MoaB/Mog family.</text>
</comment>
<gene>
    <name evidence="4" type="primary">moaB</name>
    <name evidence="4" type="ORF">F2Q65_07465</name>
</gene>
<evidence type="ECO:0000256" key="2">
    <source>
        <dbReference type="PIRNR" id="PIRNR006443"/>
    </source>
</evidence>
<accession>A0A5M8FPD1</accession>
<dbReference type="EMBL" id="VWXX01000007">
    <property type="protein sequence ID" value="KAA6185830.1"/>
    <property type="molecule type" value="Genomic_DNA"/>
</dbReference>
<sequence length="176" mass="18722">MSKTPDNAPFLPLDIAILTVSDSRTEANDTSGHLLRDSATAAGHQVRAKAIVPDDVYALRAVFSNWIADPAIGVIISTGGTGITGRDSTPEAVTPLLDKSIDGFGELFRQLSYQDIGSSTIQSRAVAGLANGTLIFCLPGSTGACRTAWEQILAAQLDSRTRPCNFAQLIERFRES</sequence>
<dbReference type="CDD" id="cd00886">
    <property type="entry name" value="MogA_MoaB"/>
    <property type="match status" value="1"/>
</dbReference>
<dbReference type="GO" id="GO:0005829">
    <property type="term" value="C:cytosol"/>
    <property type="evidence" value="ECO:0007669"/>
    <property type="project" value="TreeGrafter"/>
</dbReference>
<dbReference type="NCBIfam" id="TIGR00177">
    <property type="entry name" value="molyb_syn"/>
    <property type="match status" value="1"/>
</dbReference>
<dbReference type="Pfam" id="PF00994">
    <property type="entry name" value="MoCF_biosynth"/>
    <property type="match status" value="1"/>
</dbReference>
<dbReference type="PANTHER" id="PTHR43232">
    <property type="entry name" value="MOLYBDENUM COFACTOR BIOSYNTHESIS PROTEIN B"/>
    <property type="match status" value="1"/>
</dbReference>
<keyword evidence="2" id="KW-0501">Molybdenum cofactor biosynthesis</keyword>
<dbReference type="RefSeq" id="WP_150091984.1">
    <property type="nucleotide sequence ID" value="NZ_JBFUOH010000001.1"/>
</dbReference>
<dbReference type="UniPathway" id="UPA00344"/>
<dbReference type="NCBIfam" id="TIGR02667">
    <property type="entry name" value="moaB_proteo"/>
    <property type="match status" value="1"/>
</dbReference>
<comment type="pathway">
    <text evidence="2">Cofactor biosynthesis; molybdopterin biosynthesis.</text>
</comment>
<organism evidence="4 5">
    <name type="scientific">Thiohalocapsa marina</name>
    <dbReference type="NCBI Taxonomy" id="424902"/>
    <lineage>
        <taxon>Bacteria</taxon>
        <taxon>Pseudomonadati</taxon>
        <taxon>Pseudomonadota</taxon>
        <taxon>Gammaproteobacteria</taxon>
        <taxon>Chromatiales</taxon>
        <taxon>Chromatiaceae</taxon>
        <taxon>Thiohalocapsa</taxon>
    </lineage>
</organism>
<protein>
    <recommendedName>
        <fullName evidence="1 2">Molybdenum cofactor biosynthesis protein B</fullName>
    </recommendedName>
</protein>
<evidence type="ECO:0000313" key="5">
    <source>
        <dbReference type="Proteomes" id="UP000322981"/>
    </source>
</evidence>
<dbReference type="AlphaFoldDB" id="A0A5M8FPD1"/>
<evidence type="ECO:0000259" key="3">
    <source>
        <dbReference type="SMART" id="SM00852"/>
    </source>
</evidence>
<reference evidence="4 5" key="1">
    <citation type="submission" date="2019-09" db="EMBL/GenBank/DDBJ databases">
        <title>Whole-genome sequence of the purple sulfur bacterium Thiohalocapsa marina DSM 19078.</title>
        <authorList>
            <person name="Kyndt J.A."/>
            <person name="Meyer T.E."/>
        </authorList>
    </citation>
    <scope>NUCLEOTIDE SEQUENCE [LARGE SCALE GENOMIC DNA]</scope>
    <source>
        <strain evidence="4 5">DSM 19078</strain>
    </source>
</reference>
<evidence type="ECO:0000256" key="1">
    <source>
        <dbReference type="ARBA" id="ARBA00015262"/>
    </source>
</evidence>
<dbReference type="PIRSF" id="PIRSF006443">
    <property type="entry name" value="MoaB"/>
    <property type="match status" value="1"/>
</dbReference>
<dbReference type="InterPro" id="IPR001453">
    <property type="entry name" value="MoaB/Mog_dom"/>
</dbReference>
<dbReference type="SUPFAM" id="SSF53218">
    <property type="entry name" value="Molybdenum cofactor biosynthesis proteins"/>
    <property type="match status" value="1"/>
</dbReference>
<dbReference type="PANTHER" id="PTHR43232:SF2">
    <property type="entry name" value="MOLYBDENUM COFACTOR BIOSYNTHESIS PROTEIN B"/>
    <property type="match status" value="1"/>
</dbReference>
<keyword evidence="5" id="KW-1185">Reference proteome</keyword>
<comment type="function">
    <text evidence="2">May be involved in the biosynthesis of molybdopterin.</text>
</comment>
<feature type="domain" description="MoaB/Mog" evidence="3">
    <location>
        <begin position="16"/>
        <end position="160"/>
    </location>
</feature>
<dbReference type="GO" id="GO:0006777">
    <property type="term" value="P:Mo-molybdopterin cofactor biosynthetic process"/>
    <property type="evidence" value="ECO:0007669"/>
    <property type="project" value="UniProtKB-UniRule"/>
</dbReference>
<evidence type="ECO:0000313" key="4">
    <source>
        <dbReference type="EMBL" id="KAA6185830.1"/>
    </source>
</evidence>
<dbReference type="Proteomes" id="UP000322981">
    <property type="component" value="Unassembled WGS sequence"/>
</dbReference>
<name>A0A5M8FPD1_9GAMM</name>
<dbReference type="InterPro" id="IPR013484">
    <property type="entry name" value="MoaB_proteobac"/>
</dbReference>